<evidence type="ECO:0000256" key="4">
    <source>
        <dbReference type="ARBA" id="ARBA00011207"/>
    </source>
</evidence>
<dbReference type="Pfam" id="PF00049">
    <property type="entry name" value="Insulin"/>
    <property type="match status" value="1"/>
</dbReference>
<comment type="subcellular location">
    <subcellularLocation>
        <location evidence="2 10">Secreted</location>
    </subcellularLocation>
</comment>
<reference evidence="13 14" key="1">
    <citation type="journal article" date="2018" name="Nat. Ecol. Evol.">
        <title>Shark genomes provide insights into elasmobranch evolution and the origin of vertebrates.</title>
        <authorList>
            <person name="Hara Y"/>
            <person name="Yamaguchi K"/>
            <person name="Onimaru K"/>
            <person name="Kadota M"/>
            <person name="Koyanagi M"/>
            <person name="Keeley SD"/>
            <person name="Tatsumi K"/>
            <person name="Tanaka K"/>
            <person name="Motone F"/>
            <person name="Kageyama Y"/>
            <person name="Nozu R"/>
            <person name="Adachi N"/>
            <person name="Nishimura O"/>
            <person name="Nakagawa R"/>
            <person name="Tanegashima C"/>
            <person name="Kiyatake I"/>
            <person name="Matsumoto R"/>
            <person name="Murakumo K"/>
            <person name="Nishida K"/>
            <person name="Terakita A"/>
            <person name="Kuratani S"/>
            <person name="Sato K"/>
            <person name="Hyodo S Kuraku.S."/>
        </authorList>
    </citation>
    <scope>NUCLEOTIDE SEQUENCE [LARGE SCALE GENOMIC DNA]</scope>
</reference>
<dbReference type="InterPro" id="IPR022353">
    <property type="entry name" value="Insulin_CS"/>
</dbReference>
<evidence type="ECO:0000256" key="6">
    <source>
        <dbReference type="ARBA" id="ARBA00022526"/>
    </source>
</evidence>
<name>A0A401SFM9_CHIPU</name>
<dbReference type="PRINTS" id="PR00277">
    <property type="entry name" value="INSULIN"/>
</dbReference>
<dbReference type="GO" id="GO:0005615">
    <property type="term" value="C:extracellular space"/>
    <property type="evidence" value="ECO:0007669"/>
    <property type="project" value="TreeGrafter"/>
</dbReference>
<evidence type="ECO:0000259" key="12">
    <source>
        <dbReference type="SMART" id="SM00078"/>
    </source>
</evidence>
<evidence type="ECO:0000256" key="5">
    <source>
        <dbReference type="ARBA" id="ARBA00022525"/>
    </source>
</evidence>
<keyword evidence="6 10" id="KW-0313">Glucose metabolism</keyword>
<keyword evidence="11" id="KW-0732">Signal</keyword>
<dbReference type="GO" id="GO:0006006">
    <property type="term" value="P:glucose metabolic process"/>
    <property type="evidence" value="ECO:0007669"/>
    <property type="project" value="UniProtKB-UniRule"/>
</dbReference>
<dbReference type="EMBL" id="BEZZ01000236">
    <property type="protein sequence ID" value="GCC29150.1"/>
    <property type="molecule type" value="Genomic_DNA"/>
</dbReference>
<comment type="caution">
    <text evidence="13">The sequence shown here is derived from an EMBL/GenBank/DDBJ whole genome shotgun (WGS) entry which is preliminary data.</text>
</comment>
<protein>
    <recommendedName>
        <fullName evidence="10">Insulin</fullName>
    </recommendedName>
</protein>
<evidence type="ECO:0000256" key="8">
    <source>
        <dbReference type="ARBA" id="ARBA00023157"/>
    </source>
</evidence>
<evidence type="ECO:0000313" key="13">
    <source>
        <dbReference type="EMBL" id="GCC29150.1"/>
    </source>
</evidence>
<dbReference type="PANTHER" id="PTHR11454">
    <property type="entry name" value="INSULIN/INSULIN GROWTH FACTOR"/>
    <property type="match status" value="1"/>
</dbReference>
<keyword evidence="5 10" id="KW-0964">Secreted</keyword>
<keyword evidence="8" id="KW-1015">Disulfide bond</keyword>
<evidence type="ECO:0000256" key="7">
    <source>
        <dbReference type="ARBA" id="ARBA00022702"/>
    </source>
</evidence>
<feature type="chain" id="PRO_5019458687" description="Insulin" evidence="11">
    <location>
        <begin position="25"/>
        <end position="113"/>
    </location>
</feature>
<dbReference type="OrthoDB" id="10019596at2759"/>
<dbReference type="PROSITE" id="PS00262">
    <property type="entry name" value="INSULIN"/>
    <property type="match status" value="1"/>
</dbReference>
<evidence type="ECO:0000256" key="9">
    <source>
        <dbReference type="ARBA" id="ARBA00023277"/>
    </source>
</evidence>
<feature type="domain" description="Insulin-like" evidence="12">
    <location>
        <begin position="28"/>
        <end position="111"/>
    </location>
</feature>
<dbReference type="PANTHER" id="PTHR11454:SF9">
    <property type="entry name" value="INSULIN"/>
    <property type="match status" value="1"/>
</dbReference>
<evidence type="ECO:0000256" key="3">
    <source>
        <dbReference type="ARBA" id="ARBA00009034"/>
    </source>
</evidence>
<evidence type="ECO:0000256" key="11">
    <source>
        <dbReference type="SAM" id="SignalP"/>
    </source>
</evidence>
<evidence type="ECO:0000256" key="2">
    <source>
        <dbReference type="ARBA" id="ARBA00004613"/>
    </source>
</evidence>
<evidence type="ECO:0000313" key="14">
    <source>
        <dbReference type="Proteomes" id="UP000287033"/>
    </source>
</evidence>
<dbReference type="FunFam" id="1.10.100.10:FF:000003">
    <property type="entry name" value="Insulin"/>
    <property type="match status" value="1"/>
</dbReference>
<gene>
    <name evidence="13" type="ORF">chiPu_0007587</name>
</gene>
<dbReference type="Proteomes" id="UP000287033">
    <property type="component" value="Unassembled WGS sequence"/>
</dbReference>
<dbReference type="OMA" id="YAFKDQM"/>
<keyword evidence="14" id="KW-1185">Reference proteome</keyword>
<comment type="subunit">
    <text evidence="4 10">Heterodimer of a B chain and an A chain linked by two disulfide bonds.</text>
</comment>
<dbReference type="InterPro" id="IPR036438">
    <property type="entry name" value="Insulin-like_sf"/>
</dbReference>
<organism evidence="13 14">
    <name type="scientific">Chiloscyllium punctatum</name>
    <name type="common">Brownbanded bambooshark</name>
    <name type="synonym">Hemiscyllium punctatum</name>
    <dbReference type="NCBI Taxonomy" id="137246"/>
    <lineage>
        <taxon>Eukaryota</taxon>
        <taxon>Metazoa</taxon>
        <taxon>Chordata</taxon>
        <taxon>Craniata</taxon>
        <taxon>Vertebrata</taxon>
        <taxon>Chondrichthyes</taxon>
        <taxon>Elasmobranchii</taxon>
        <taxon>Galeomorphii</taxon>
        <taxon>Galeoidea</taxon>
        <taxon>Orectolobiformes</taxon>
        <taxon>Hemiscylliidae</taxon>
        <taxon>Chiloscyllium</taxon>
    </lineage>
</organism>
<dbReference type="InterPro" id="IPR016179">
    <property type="entry name" value="Insulin-like"/>
</dbReference>
<keyword evidence="9 10" id="KW-0119">Carbohydrate metabolism</keyword>
<sequence length="113" mass="12764">MVLWNQIVLVAVLFIFSCPKGFETQPSQHLCGSQLVDAVHFVCGSKGFYYEPKTKKSTVQLLGLLGEESVQDNEAQQKPLFNKMLGRMMKRGIVEHCCHNTCSLYELEAYCNS</sequence>
<comment type="function">
    <text evidence="1 10">Insulin decreases blood glucose concentration. It increases cell permeability to monosaccharides, amino acids and fatty acids. It accelerates glycolysis, the pentose phosphate cycle, and glycogen synthesis in liver.</text>
</comment>
<comment type="similarity">
    <text evidence="3 10">Belongs to the insulin family.</text>
</comment>
<dbReference type="SUPFAM" id="SSF56994">
    <property type="entry name" value="Insulin-like"/>
    <property type="match status" value="1"/>
</dbReference>
<dbReference type="AlphaFoldDB" id="A0A401SFM9"/>
<dbReference type="STRING" id="137246.A0A401SFM9"/>
<evidence type="ECO:0000256" key="1">
    <source>
        <dbReference type="ARBA" id="ARBA00002985"/>
    </source>
</evidence>
<dbReference type="InterPro" id="IPR022352">
    <property type="entry name" value="Ins/IGF/rlx"/>
</dbReference>
<dbReference type="CDD" id="cd04367">
    <property type="entry name" value="IlGF_insulin_like"/>
    <property type="match status" value="1"/>
</dbReference>
<accession>A0A401SFM9</accession>
<proteinExistence type="inferred from homology"/>
<dbReference type="GO" id="GO:0005179">
    <property type="term" value="F:hormone activity"/>
    <property type="evidence" value="ECO:0007669"/>
    <property type="project" value="UniProtKB-KW"/>
</dbReference>
<dbReference type="SMART" id="SM00078">
    <property type="entry name" value="IlGF"/>
    <property type="match status" value="1"/>
</dbReference>
<keyword evidence="7 10" id="KW-0372">Hormone</keyword>
<dbReference type="InterPro" id="IPR004825">
    <property type="entry name" value="Insulin"/>
</dbReference>
<dbReference type="PRINTS" id="PR00276">
    <property type="entry name" value="INSULINFAMLY"/>
</dbReference>
<evidence type="ECO:0000256" key="10">
    <source>
        <dbReference type="RuleBase" id="RU000406"/>
    </source>
</evidence>
<dbReference type="Gene3D" id="1.10.100.10">
    <property type="entry name" value="Insulin-like"/>
    <property type="match status" value="1"/>
</dbReference>
<feature type="signal peptide" evidence="11">
    <location>
        <begin position="1"/>
        <end position="24"/>
    </location>
</feature>